<gene>
    <name evidence="1" type="ORF">J2Z32_003445</name>
</gene>
<dbReference type="Proteomes" id="UP001519272">
    <property type="component" value="Unassembled WGS sequence"/>
</dbReference>
<evidence type="ECO:0000313" key="1">
    <source>
        <dbReference type="EMBL" id="MBP1906781.1"/>
    </source>
</evidence>
<name>A0ABS4FW19_9BACL</name>
<reference evidence="1 2" key="1">
    <citation type="submission" date="2021-03" db="EMBL/GenBank/DDBJ databases">
        <title>Genomic Encyclopedia of Type Strains, Phase IV (KMG-IV): sequencing the most valuable type-strain genomes for metagenomic binning, comparative biology and taxonomic classification.</title>
        <authorList>
            <person name="Goeker M."/>
        </authorList>
    </citation>
    <scope>NUCLEOTIDE SEQUENCE [LARGE SCALE GENOMIC DNA]</scope>
    <source>
        <strain evidence="1 2">DSM 14349</strain>
    </source>
</reference>
<protein>
    <submittedName>
        <fullName evidence="1">Uncharacterized protein</fullName>
    </submittedName>
</protein>
<accession>A0ABS4FW19</accession>
<proteinExistence type="predicted"/>
<sequence>MNYTMSDDKLIIEPGVGIGAIKLGMSKEEVETHINYYINKYENRSYRDEHGNELYYGQIFESGIKIEYGKQGTVIFIEIVRELMTFFDCICYDIDVFRTKAEEVVLKLSEVVHCEPEMEDETECTLENIGLSLWRPHAFDEADMQEAWFQEMCEENQEEEKRYMYFQTVAVYPNDGLYYQGLLSV</sequence>
<dbReference type="EMBL" id="JAGGKG010000018">
    <property type="protein sequence ID" value="MBP1906781.1"/>
    <property type="molecule type" value="Genomic_DNA"/>
</dbReference>
<keyword evidence="2" id="KW-1185">Reference proteome</keyword>
<comment type="caution">
    <text evidence="1">The sequence shown here is derived from an EMBL/GenBank/DDBJ whole genome shotgun (WGS) entry which is preliminary data.</text>
</comment>
<organism evidence="1 2">
    <name type="scientific">Paenibacillus turicensis</name>
    <dbReference type="NCBI Taxonomy" id="160487"/>
    <lineage>
        <taxon>Bacteria</taxon>
        <taxon>Bacillati</taxon>
        <taxon>Bacillota</taxon>
        <taxon>Bacilli</taxon>
        <taxon>Bacillales</taxon>
        <taxon>Paenibacillaceae</taxon>
        <taxon>Paenibacillus</taxon>
    </lineage>
</organism>
<evidence type="ECO:0000313" key="2">
    <source>
        <dbReference type="Proteomes" id="UP001519272"/>
    </source>
</evidence>
<dbReference type="RefSeq" id="WP_210090375.1">
    <property type="nucleotide sequence ID" value="NZ_JAGGKG010000018.1"/>
</dbReference>